<dbReference type="CDD" id="cd08187">
    <property type="entry name" value="BDH"/>
    <property type="match status" value="1"/>
</dbReference>
<evidence type="ECO:0000259" key="2">
    <source>
        <dbReference type="Pfam" id="PF00465"/>
    </source>
</evidence>
<reference evidence="5" key="1">
    <citation type="submission" date="2018-09" db="EMBL/GenBank/DDBJ databases">
        <title>Draft Genome Sequence of Mediterraneibacter sp. KCTC 15684.</title>
        <authorList>
            <person name="Kim J.S."/>
            <person name="Han K.I."/>
            <person name="Suh M.K."/>
            <person name="Lee K.C."/>
            <person name="Eom M.K."/>
            <person name="Lee J.H."/>
            <person name="Park S.H."/>
            <person name="Kang S.W."/>
            <person name="Park J.E."/>
            <person name="Oh B.S."/>
            <person name="Yu S.Y."/>
            <person name="Choi S.H."/>
            <person name="Lee D.H."/>
            <person name="Yoon H."/>
            <person name="Kim B."/>
            <person name="Yang S.J."/>
            <person name="Lee J.S."/>
        </authorList>
    </citation>
    <scope>NUCLEOTIDE SEQUENCE [LARGE SCALE GENOMIC DNA]</scope>
    <source>
        <strain evidence="5">KCTC 15684</strain>
    </source>
</reference>
<dbReference type="InterPro" id="IPR001670">
    <property type="entry name" value="ADH_Fe/GldA"/>
</dbReference>
<dbReference type="FunFam" id="3.40.50.1970:FF:000003">
    <property type="entry name" value="Alcohol dehydrogenase, iron-containing"/>
    <property type="match status" value="1"/>
</dbReference>
<gene>
    <name evidence="4" type="primary">bdhA</name>
    <name evidence="4" type="ORF">KGMB01110_26220</name>
</gene>
<dbReference type="GO" id="GO:0008106">
    <property type="term" value="F:alcohol dehydrogenase (NADP+) activity"/>
    <property type="evidence" value="ECO:0007669"/>
    <property type="project" value="TreeGrafter"/>
</dbReference>
<dbReference type="Gene3D" id="1.20.1090.10">
    <property type="entry name" value="Dehydroquinate synthase-like - alpha domain"/>
    <property type="match status" value="1"/>
</dbReference>
<dbReference type="SUPFAM" id="SSF56796">
    <property type="entry name" value="Dehydroquinate synthase-like"/>
    <property type="match status" value="1"/>
</dbReference>
<feature type="domain" description="Alcohol dehydrogenase iron-type/glycerol dehydrogenase GldA" evidence="2">
    <location>
        <begin position="9"/>
        <end position="179"/>
    </location>
</feature>
<dbReference type="GO" id="GO:0046872">
    <property type="term" value="F:metal ion binding"/>
    <property type="evidence" value="ECO:0007669"/>
    <property type="project" value="InterPro"/>
</dbReference>
<dbReference type="GO" id="GO:1990362">
    <property type="term" value="F:butanol dehydrogenase (NAD+) activity"/>
    <property type="evidence" value="ECO:0007669"/>
    <property type="project" value="InterPro"/>
</dbReference>
<organism evidence="4 5">
    <name type="scientific">Mediterraneibacter butyricigenes</name>
    <dbReference type="NCBI Taxonomy" id="2316025"/>
    <lineage>
        <taxon>Bacteria</taxon>
        <taxon>Bacillati</taxon>
        <taxon>Bacillota</taxon>
        <taxon>Clostridia</taxon>
        <taxon>Lachnospirales</taxon>
        <taxon>Lachnospiraceae</taxon>
        <taxon>Mediterraneibacter</taxon>
    </lineage>
</organism>
<evidence type="ECO:0000313" key="4">
    <source>
        <dbReference type="EMBL" id="GCA68186.1"/>
    </source>
</evidence>
<dbReference type="PANTHER" id="PTHR43633">
    <property type="entry name" value="ALCOHOL DEHYDROGENASE YQHD"/>
    <property type="match status" value="1"/>
</dbReference>
<dbReference type="Pfam" id="PF25137">
    <property type="entry name" value="ADH_Fe_C"/>
    <property type="match status" value="1"/>
</dbReference>
<dbReference type="InterPro" id="IPR044731">
    <property type="entry name" value="BDH-like"/>
</dbReference>
<dbReference type="Proteomes" id="UP000265643">
    <property type="component" value="Unassembled WGS sequence"/>
</dbReference>
<protein>
    <submittedName>
        <fullName evidence="4">NADH-dependent butanol dehydrogenase A</fullName>
    </submittedName>
</protein>
<comment type="caution">
    <text evidence="4">The sequence shown here is derived from an EMBL/GenBank/DDBJ whole genome shotgun (WGS) entry which is preliminary data.</text>
</comment>
<name>A0A391P779_9FIRM</name>
<dbReference type="EMBL" id="BHGK01000001">
    <property type="protein sequence ID" value="GCA68186.1"/>
    <property type="molecule type" value="Genomic_DNA"/>
</dbReference>
<dbReference type="GO" id="GO:0005829">
    <property type="term" value="C:cytosol"/>
    <property type="evidence" value="ECO:0007669"/>
    <property type="project" value="TreeGrafter"/>
</dbReference>
<feature type="domain" description="Fe-containing alcohol dehydrogenase-like C-terminal" evidence="3">
    <location>
        <begin position="194"/>
        <end position="396"/>
    </location>
</feature>
<dbReference type="AlphaFoldDB" id="A0A391P779"/>
<proteinExistence type="predicted"/>
<dbReference type="InterPro" id="IPR056798">
    <property type="entry name" value="ADH_Fe_C"/>
</dbReference>
<dbReference type="PANTHER" id="PTHR43633:SF1">
    <property type="entry name" value="ALCOHOL DEHYDROGENASE YQHD"/>
    <property type="match status" value="1"/>
</dbReference>
<sequence length="402" mass="43935">MKNFRQYTPTEILFGKDTEDLTGEEVRKWGGSRVLIVFGGGSVVRSGLLKRVEDTLVAEGIVYEEFGGVHPNPLMSFAQKGVEEAISFDADLILAVGGGSAIDTAKAIAHGVANPEATLEEIWDGKIALKKSLPVGVVLTLAAAGSEMSNSSVLTNERTGKKKGLGTDLNRPRFAIMNPELTYTIPKYQLTCGIVDIMMHTLDRYFTPVEGNQMTDRIAENLLQNVIENGRIAFKDQTDYDAMSELMWCSSLSHNGITGLGGTREFAVHKLGHELSAAYDVAHGASLSATWGAWAKYVMMAKPERFAQYARKVWNVEETDDIDAAIAGIEKTVEYFASLDMPVCLPDLEQPGDKGKVGVLSEEVLYELADRVTAGDTMKISTLQPMNREDILNIYQLANKEA</sequence>
<evidence type="ECO:0000313" key="5">
    <source>
        <dbReference type="Proteomes" id="UP000265643"/>
    </source>
</evidence>
<accession>A0A391P779</accession>
<dbReference type="Pfam" id="PF00465">
    <property type="entry name" value="Fe-ADH"/>
    <property type="match status" value="1"/>
</dbReference>
<evidence type="ECO:0000259" key="3">
    <source>
        <dbReference type="Pfam" id="PF25137"/>
    </source>
</evidence>
<dbReference type="Gene3D" id="3.40.50.1970">
    <property type="match status" value="1"/>
</dbReference>
<evidence type="ECO:0000256" key="1">
    <source>
        <dbReference type="ARBA" id="ARBA00023002"/>
    </source>
</evidence>
<dbReference type="RefSeq" id="WP_119298831.1">
    <property type="nucleotide sequence ID" value="NZ_BHGK01000001.1"/>
</dbReference>
<dbReference type="GO" id="GO:1990002">
    <property type="term" value="F:methylglyoxal reductase (NADPH) (acetol producing) activity"/>
    <property type="evidence" value="ECO:0007669"/>
    <property type="project" value="TreeGrafter"/>
</dbReference>
<keyword evidence="1" id="KW-0560">Oxidoreductase</keyword>
<keyword evidence="5" id="KW-1185">Reference proteome</keyword>